<sequence length="336" mass="35316">MSRTPWFRRSAALVGVVGLLSVAACSGPSDDSAEGPTGEGTSGSIELPRVSTLVAYPALPSGLEEGLFDEPFGADASGMSVDFVSSGNDGVLALVAGHTDIVIGGFDPTTIEANPGLRIVAVTEQSPDTHAVLVSPDSDIESIADLEGKTVGGFSTSLAPFLAMMLQREDMPADSINYIQVAPDGGLSALSSGAIDAWYTWDPFFAQAELTDRGRAIVTGEDFFLNPIVMVTTEDYIAEHGDSLAAFIQGYDASTTWVNENTDAAEAYLVSETGMTAEAAAVTIERRVYEVQEPSDETITWMETSTQTLVDLGVLPDLPDIRAALDPEPLRAALEG</sequence>
<evidence type="ECO:0000313" key="4">
    <source>
        <dbReference type="EMBL" id="PWD51166.1"/>
    </source>
</evidence>
<feature type="region of interest" description="Disordered" evidence="1">
    <location>
        <begin position="27"/>
        <end position="46"/>
    </location>
</feature>
<evidence type="ECO:0000259" key="3">
    <source>
        <dbReference type="Pfam" id="PF09084"/>
    </source>
</evidence>
<keyword evidence="2" id="KW-0732">Signal</keyword>
<name>A0A2U1ZVZ9_9MICO</name>
<dbReference type="InterPro" id="IPR015168">
    <property type="entry name" value="SsuA/THI5"/>
</dbReference>
<comment type="caution">
    <text evidence="4">The sequence shown here is derived from an EMBL/GenBank/DDBJ whole genome shotgun (WGS) entry which is preliminary data.</text>
</comment>
<evidence type="ECO:0000256" key="2">
    <source>
        <dbReference type="SAM" id="SignalP"/>
    </source>
</evidence>
<dbReference type="EMBL" id="PYHR01000002">
    <property type="protein sequence ID" value="PWD51166.1"/>
    <property type="molecule type" value="Genomic_DNA"/>
</dbReference>
<dbReference type="PANTHER" id="PTHR30024">
    <property type="entry name" value="ALIPHATIC SULFONATES-BINDING PROTEIN-RELATED"/>
    <property type="match status" value="1"/>
</dbReference>
<accession>A0A2U1ZVZ9</accession>
<dbReference type="SUPFAM" id="SSF53850">
    <property type="entry name" value="Periplasmic binding protein-like II"/>
    <property type="match status" value="1"/>
</dbReference>
<organism evidence="4 5">
    <name type="scientific">Serinibacter arcticus</name>
    <dbReference type="NCBI Taxonomy" id="1655435"/>
    <lineage>
        <taxon>Bacteria</taxon>
        <taxon>Bacillati</taxon>
        <taxon>Actinomycetota</taxon>
        <taxon>Actinomycetes</taxon>
        <taxon>Micrococcales</taxon>
        <taxon>Beutenbergiaceae</taxon>
        <taxon>Serinibacter</taxon>
    </lineage>
</organism>
<keyword evidence="5" id="KW-1185">Reference proteome</keyword>
<evidence type="ECO:0000313" key="5">
    <source>
        <dbReference type="Proteomes" id="UP000245166"/>
    </source>
</evidence>
<gene>
    <name evidence="4" type="ORF">C8046_11425</name>
</gene>
<evidence type="ECO:0000256" key="1">
    <source>
        <dbReference type="SAM" id="MobiDB-lite"/>
    </source>
</evidence>
<dbReference type="Pfam" id="PF09084">
    <property type="entry name" value="NMT1"/>
    <property type="match status" value="1"/>
</dbReference>
<feature type="chain" id="PRO_5039127370" description="SsuA/THI5-like domain-containing protein" evidence="2">
    <location>
        <begin position="27"/>
        <end position="336"/>
    </location>
</feature>
<reference evidence="4 5" key="1">
    <citation type="submission" date="2018-03" db="EMBL/GenBank/DDBJ databases">
        <title>Genome assembly of novel Miniimonas species PCH200.</title>
        <authorList>
            <person name="Thakur V."/>
            <person name="Kumar V."/>
            <person name="Singh D."/>
        </authorList>
    </citation>
    <scope>NUCLEOTIDE SEQUENCE [LARGE SCALE GENOMIC DNA]</scope>
    <source>
        <strain evidence="4 5">PCH200</strain>
    </source>
</reference>
<proteinExistence type="predicted"/>
<dbReference type="AlphaFoldDB" id="A0A2U1ZVZ9"/>
<dbReference type="Proteomes" id="UP000245166">
    <property type="component" value="Unassembled WGS sequence"/>
</dbReference>
<dbReference type="PROSITE" id="PS51257">
    <property type="entry name" value="PROKAR_LIPOPROTEIN"/>
    <property type="match status" value="1"/>
</dbReference>
<feature type="signal peptide" evidence="2">
    <location>
        <begin position="1"/>
        <end position="26"/>
    </location>
</feature>
<dbReference type="OrthoDB" id="7808807at2"/>
<dbReference type="RefSeq" id="WP_109229547.1">
    <property type="nucleotide sequence ID" value="NZ_PYHR01000002.1"/>
</dbReference>
<feature type="domain" description="SsuA/THI5-like" evidence="3">
    <location>
        <begin position="77"/>
        <end position="264"/>
    </location>
</feature>
<dbReference type="Gene3D" id="3.40.190.10">
    <property type="entry name" value="Periplasmic binding protein-like II"/>
    <property type="match status" value="2"/>
</dbReference>
<protein>
    <recommendedName>
        <fullName evidence="3">SsuA/THI5-like domain-containing protein</fullName>
    </recommendedName>
</protein>